<dbReference type="EMBL" id="AP014836">
    <property type="protein sequence ID" value="BAW79410.1"/>
    <property type="molecule type" value="Genomic_DNA"/>
</dbReference>
<evidence type="ECO:0000256" key="5">
    <source>
        <dbReference type="ARBA" id="ARBA00022490"/>
    </source>
</evidence>
<dbReference type="RefSeq" id="WP_096526078.1">
    <property type="nucleotide sequence ID" value="NZ_AP014836.1"/>
</dbReference>
<evidence type="ECO:0000313" key="13">
    <source>
        <dbReference type="Proteomes" id="UP000243679"/>
    </source>
</evidence>
<dbReference type="GO" id="GO:0005737">
    <property type="term" value="C:cytoplasm"/>
    <property type="evidence" value="ECO:0007669"/>
    <property type="project" value="UniProtKB-SubCell"/>
</dbReference>
<sequence>MLLIPAIDLKGGKCVRLRQGRMEDNTVFSDDPVAMALHWAEAGAERLHLIDLDGAFAGQPINADIIYDIAQKLPNVDIQVGGGIRDGDTIQIYLDAGVRYVIIGTKAINTPHFVADACLEFPGHIILGLDAREGKIAIDGWSKLSRHNLIDIAQHFEKDGVEAIIYTDIQRDGMMKGVNLKAISELAQAINIPVIASGGVSSLADIDALCQYEHKGVIGTIIGRALYEGQIQLDQAFALVKQDLRQVK</sequence>
<evidence type="ECO:0000256" key="6">
    <source>
        <dbReference type="ARBA" id="ARBA00022605"/>
    </source>
</evidence>
<feature type="active site" description="Proton donor" evidence="9">
    <location>
        <position position="130"/>
    </location>
</feature>
<dbReference type="InterPro" id="IPR023016">
    <property type="entry name" value="HisA/PriA"/>
</dbReference>
<dbReference type="SUPFAM" id="SSF51366">
    <property type="entry name" value="Ribulose-phoshate binding barrel"/>
    <property type="match status" value="1"/>
</dbReference>
<dbReference type="GO" id="GO:0003949">
    <property type="term" value="F:1-(5-phosphoribosyl)-5-[(5-phosphoribosylamino)methylideneamino]imidazole-4-carboxamide isomerase activity"/>
    <property type="evidence" value="ECO:0007669"/>
    <property type="project" value="UniProtKB-UniRule"/>
</dbReference>
<keyword evidence="5 9" id="KW-0963">Cytoplasm</keyword>
<name>A0A1Q2SJX4_9GAMM</name>
<reference evidence="12 13" key="1">
    <citation type="journal article" date="2017" name="ISME J.">
        <title>An acid-tolerant ammonia-oxidizing ?-proteobacterium from soil.</title>
        <authorList>
            <person name="Hayatsu M."/>
            <person name="Tago K."/>
            <person name="Uchiyama I."/>
            <person name="Toyoda A."/>
            <person name="Wang Y."/>
            <person name="Shimomura Y."/>
            <person name="Okubo T."/>
            <person name="Kurisu F."/>
            <person name="Hirono Y."/>
            <person name="Nonaka K."/>
            <person name="Akiyama H."/>
            <person name="Itoh T."/>
            <person name="Takami H."/>
        </authorList>
    </citation>
    <scope>NUCLEOTIDE SEQUENCE [LARGE SCALE GENOMIC DNA]</scope>
    <source>
        <strain evidence="12 13">TAO100</strain>
    </source>
</reference>
<keyword evidence="6 9" id="KW-0028">Amino-acid biosynthesis</keyword>
<comment type="similarity">
    <text evidence="4 9 10">Belongs to the HisA/HisF family.</text>
</comment>
<dbReference type="InterPro" id="IPR006063">
    <property type="entry name" value="HisA_bact_arch"/>
</dbReference>
<dbReference type="InterPro" id="IPR044524">
    <property type="entry name" value="Isoase_HisA-like"/>
</dbReference>
<dbReference type="FunFam" id="3.20.20.70:FF:000009">
    <property type="entry name" value="1-(5-phosphoribosyl)-5-[(5-phosphoribosylamino)methylideneamino] imidazole-4-carboxamide isomerase"/>
    <property type="match status" value="1"/>
</dbReference>
<keyword evidence="8 9" id="KW-0413">Isomerase</keyword>
<accession>A0A1Q2SJX4</accession>
<evidence type="ECO:0000256" key="3">
    <source>
        <dbReference type="ARBA" id="ARBA00005133"/>
    </source>
</evidence>
<comment type="pathway">
    <text evidence="3 9 11">Amino-acid biosynthesis; L-histidine biosynthesis; L-histidine from 5-phospho-alpha-D-ribose 1-diphosphate: step 4/9.</text>
</comment>
<evidence type="ECO:0000313" key="12">
    <source>
        <dbReference type="EMBL" id="BAW79410.1"/>
    </source>
</evidence>
<evidence type="ECO:0000256" key="11">
    <source>
        <dbReference type="RuleBase" id="RU003658"/>
    </source>
</evidence>
<comment type="catalytic activity">
    <reaction evidence="1 9 11">
        <text>1-(5-phospho-beta-D-ribosyl)-5-[(5-phospho-beta-D-ribosylamino)methylideneamino]imidazole-4-carboxamide = 5-[(5-phospho-1-deoxy-D-ribulos-1-ylimino)methylamino]-1-(5-phospho-beta-D-ribosyl)imidazole-4-carboxamide</text>
        <dbReference type="Rhea" id="RHEA:15469"/>
        <dbReference type="ChEBI" id="CHEBI:58435"/>
        <dbReference type="ChEBI" id="CHEBI:58525"/>
        <dbReference type="EC" id="5.3.1.16"/>
    </reaction>
</comment>
<dbReference type="NCBIfam" id="NF010112">
    <property type="entry name" value="PRK13585.1"/>
    <property type="match status" value="1"/>
</dbReference>
<dbReference type="AlphaFoldDB" id="A0A1Q2SJX4"/>
<dbReference type="PANTHER" id="PTHR43090">
    <property type="entry name" value="1-(5-PHOSPHORIBOSYL)-5-[(5-PHOSPHORIBOSYLAMINO)METHYLIDENEAMINO] IMIDAZOLE-4-CARBOXAMIDE ISOMERASE"/>
    <property type="match status" value="1"/>
</dbReference>
<evidence type="ECO:0000256" key="9">
    <source>
        <dbReference type="HAMAP-Rule" id="MF_01014"/>
    </source>
</evidence>
<dbReference type="GO" id="GO:0000105">
    <property type="term" value="P:L-histidine biosynthetic process"/>
    <property type="evidence" value="ECO:0007669"/>
    <property type="project" value="UniProtKB-UniRule"/>
</dbReference>
<feature type="active site" description="Proton acceptor" evidence="9">
    <location>
        <position position="8"/>
    </location>
</feature>
<evidence type="ECO:0000256" key="10">
    <source>
        <dbReference type="RuleBase" id="RU003657"/>
    </source>
</evidence>
<evidence type="ECO:0000256" key="2">
    <source>
        <dbReference type="ARBA" id="ARBA00004496"/>
    </source>
</evidence>
<dbReference type="HAMAP" id="MF_01014">
    <property type="entry name" value="HisA"/>
    <property type="match status" value="1"/>
</dbReference>
<dbReference type="Gene3D" id="3.20.20.70">
    <property type="entry name" value="Aldolase class I"/>
    <property type="match status" value="1"/>
</dbReference>
<dbReference type="Pfam" id="PF00977">
    <property type="entry name" value="His_biosynth"/>
    <property type="match status" value="1"/>
</dbReference>
<dbReference type="CDD" id="cd04732">
    <property type="entry name" value="HisA"/>
    <property type="match status" value="1"/>
</dbReference>
<keyword evidence="13" id="KW-1185">Reference proteome</keyword>
<dbReference type="InterPro" id="IPR011060">
    <property type="entry name" value="RibuloseP-bd_barrel"/>
</dbReference>
<dbReference type="InterPro" id="IPR006062">
    <property type="entry name" value="His_biosynth"/>
</dbReference>
<dbReference type="NCBIfam" id="TIGR00007">
    <property type="entry name" value="1-(5-phosphoribosyl)-5-[(5-phosphoribosylamino)methylideneamino]imidazole-4-carboxamide isomerase"/>
    <property type="match status" value="1"/>
</dbReference>
<dbReference type="UniPathway" id="UPA00031">
    <property type="reaction ID" value="UER00009"/>
</dbReference>
<dbReference type="OrthoDB" id="9807749at2"/>
<protein>
    <recommendedName>
        <fullName evidence="9 11">1-(5-phosphoribosyl)-5-[(5-phosphoribosylamino)methylideneamino] imidazole-4-carboxamide isomerase</fullName>
        <ecNumber evidence="9 11">5.3.1.16</ecNumber>
    </recommendedName>
    <alternativeName>
        <fullName evidence="9">Phosphoribosylformimino-5-aminoimidazole carboxamide ribotide isomerase</fullName>
    </alternativeName>
</protein>
<evidence type="ECO:0000256" key="8">
    <source>
        <dbReference type="ARBA" id="ARBA00023235"/>
    </source>
</evidence>
<dbReference type="Proteomes" id="UP000243679">
    <property type="component" value="Chromosome"/>
</dbReference>
<dbReference type="EC" id="5.3.1.16" evidence="9 11"/>
<organism evidence="12 13">
    <name type="scientific">Candidatus Nitrosoglobus terrae</name>
    <dbReference type="NCBI Taxonomy" id="1630141"/>
    <lineage>
        <taxon>Bacteria</taxon>
        <taxon>Pseudomonadati</taxon>
        <taxon>Pseudomonadota</taxon>
        <taxon>Gammaproteobacteria</taxon>
        <taxon>Chromatiales</taxon>
        <taxon>Chromatiaceae</taxon>
        <taxon>Candidatus Nitrosoglobus</taxon>
    </lineage>
</organism>
<evidence type="ECO:0000256" key="7">
    <source>
        <dbReference type="ARBA" id="ARBA00023102"/>
    </source>
</evidence>
<evidence type="ECO:0000256" key="4">
    <source>
        <dbReference type="ARBA" id="ARBA00009667"/>
    </source>
</evidence>
<dbReference type="PANTHER" id="PTHR43090:SF2">
    <property type="entry name" value="1-(5-PHOSPHORIBOSYL)-5-[(5-PHOSPHORIBOSYLAMINO)METHYLIDENEAMINO] IMIDAZOLE-4-CARBOXAMIDE ISOMERASE"/>
    <property type="match status" value="1"/>
</dbReference>
<gene>
    <name evidence="9" type="primary">hisA</name>
    <name evidence="12" type="ORF">TAO_0040</name>
</gene>
<dbReference type="InterPro" id="IPR013785">
    <property type="entry name" value="Aldolase_TIM"/>
</dbReference>
<evidence type="ECO:0000256" key="1">
    <source>
        <dbReference type="ARBA" id="ARBA00000901"/>
    </source>
</evidence>
<comment type="subcellular location">
    <subcellularLocation>
        <location evidence="2 9 11">Cytoplasm</location>
    </subcellularLocation>
</comment>
<dbReference type="KEGG" id="ntt:TAO_0040"/>
<proteinExistence type="inferred from homology"/>
<keyword evidence="7 9" id="KW-0368">Histidine biosynthesis</keyword>
<dbReference type="GO" id="GO:0000162">
    <property type="term" value="P:L-tryptophan biosynthetic process"/>
    <property type="evidence" value="ECO:0007669"/>
    <property type="project" value="TreeGrafter"/>
</dbReference>